<protein>
    <recommendedName>
        <fullName evidence="5">Asteroid domain-containing protein</fullName>
    </recommendedName>
</protein>
<feature type="compositionally biased region" description="Acidic residues" evidence="2">
    <location>
        <begin position="473"/>
        <end position="500"/>
    </location>
</feature>
<organism evidence="3 4">
    <name type="scientific">Clathrus columnatus</name>
    <dbReference type="NCBI Taxonomy" id="1419009"/>
    <lineage>
        <taxon>Eukaryota</taxon>
        <taxon>Fungi</taxon>
        <taxon>Dikarya</taxon>
        <taxon>Basidiomycota</taxon>
        <taxon>Agaricomycotina</taxon>
        <taxon>Agaricomycetes</taxon>
        <taxon>Phallomycetidae</taxon>
        <taxon>Phallales</taxon>
        <taxon>Clathraceae</taxon>
        <taxon>Clathrus</taxon>
    </lineage>
</organism>
<dbReference type="Proteomes" id="UP001050691">
    <property type="component" value="Unassembled WGS sequence"/>
</dbReference>
<dbReference type="SUPFAM" id="SSF88723">
    <property type="entry name" value="PIN domain-like"/>
    <property type="match status" value="1"/>
</dbReference>
<dbReference type="EMBL" id="BPWL01000003">
    <property type="protein sequence ID" value="GJJ08457.1"/>
    <property type="molecule type" value="Genomic_DNA"/>
</dbReference>
<feature type="region of interest" description="Disordered" evidence="2">
    <location>
        <begin position="470"/>
        <end position="500"/>
    </location>
</feature>
<evidence type="ECO:0008006" key="5">
    <source>
        <dbReference type="Google" id="ProtNLM"/>
    </source>
</evidence>
<dbReference type="InterPro" id="IPR026832">
    <property type="entry name" value="Asteroid"/>
</dbReference>
<accession>A0AAV5A4S2</accession>
<evidence type="ECO:0000256" key="2">
    <source>
        <dbReference type="SAM" id="MobiDB-lite"/>
    </source>
</evidence>
<dbReference type="PANTHER" id="PTHR15665">
    <property type="entry name" value="ASTEROID PROTEIN"/>
    <property type="match status" value="1"/>
</dbReference>
<dbReference type="Gene3D" id="3.40.50.1010">
    <property type="entry name" value="5'-nuclease"/>
    <property type="match status" value="1"/>
</dbReference>
<comment type="similarity">
    <text evidence="1">Belongs to the asteroid family.</text>
</comment>
<dbReference type="InterPro" id="IPR029060">
    <property type="entry name" value="PIN-like_dom_sf"/>
</dbReference>
<dbReference type="AlphaFoldDB" id="A0AAV5A4S2"/>
<feature type="region of interest" description="Disordered" evidence="2">
    <location>
        <begin position="800"/>
        <end position="831"/>
    </location>
</feature>
<keyword evidence="4" id="KW-1185">Reference proteome</keyword>
<feature type="compositionally biased region" description="Basic and acidic residues" evidence="2">
    <location>
        <begin position="818"/>
        <end position="831"/>
    </location>
</feature>
<proteinExistence type="inferred from homology"/>
<evidence type="ECO:0000313" key="4">
    <source>
        <dbReference type="Proteomes" id="UP001050691"/>
    </source>
</evidence>
<sequence length="848" mass="94582">MGVKGLTTYLKENRHKLSQVREFQSVNGIPSESVNVVVDGWSLLYAIYIQSGEPWVYGGEYTALSRYAENVVSAWKLIGFCPTIVFDGPAPPIKYRTLIARLQDSCVKPSNLFFRTSQAARTTPRSLAENRIAPPLGYTTIVSTLMAMDGVDVKFAEGEADPYIVTLAGKLQAYVIGKDSDFVVFNSEGYRGYIPLDELVWSIPAENGGFQINADTIPNDHDHDFQPVVKKKQRRQSPNDGVLPPTHQSNLVLLVSIYEPTLLAIHVDLPVPLLPLLGAIIGNDYASLDFFRSSESVVERVQRVASTLSLVLKEAQSNNAKKTRQILHTSNGGAMDVIGTTIERLLLWRDPKNPPTADEIDGFTETIVQSTLEYAVGSSASLFPDSDANGFQPGTLDCSSLNLKERVQTLYQQAYHLGVMHFRLMETFCRGVCFPGLFLEDPDKESVARSIGGPIRRSIWQLFVCGGGIPETDSSEDKDSDESEDKDAANPDDDDDDDDDELIDVIEEDTDDAQSFTEAEEDPLAVLRGRIQRMSFSESEGGLLEFDRSITSEVLEEVEEEDEEGEDESIQLPRQPKSVTEFLRKGSRIVPEVNPVVDILDTFWYDSADKIPVQLRSLSERINIFLRLLGSDTHRIREMISGRDPSDRDMRKYVLWILSYRWILQTLHSRCEEIDDNANRKRLREQEKWTRAESEAILSSLSSGQQEDNTNEAPLPPVTDRAVQLTAQLLTAFGTIQWLAQALLLMAPPGEQLLQQGPPLILGEAEKLFSGRIVHTNLTQQQPPELSELSKRLWTAASEGVENTLAEPKGKGGKKVKKNDNRASPKVEPRRTFITSSSRFSVLADLDT</sequence>
<reference evidence="3" key="1">
    <citation type="submission" date="2021-10" db="EMBL/GenBank/DDBJ databases">
        <title>De novo Genome Assembly of Clathrus columnatus (Basidiomycota, Fungi) Using Illumina and Nanopore Sequence Data.</title>
        <authorList>
            <person name="Ogiso-Tanaka E."/>
            <person name="Itagaki H."/>
            <person name="Hosoya T."/>
            <person name="Hosaka K."/>
        </authorList>
    </citation>
    <scope>NUCLEOTIDE SEQUENCE</scope>
    <source>
        <strain evidence="3">MO-923</strain>
    </source>
</reference>
<evidence type="ECO:0000256" key="1">
    <source>
        <dbReference type="ARBA" id="ARBA00007398"/>
    </source>
</evidence>
<dbReference type="PANTHER" id="PTHR15665:SF1">
    <property type="entry name" value="PROTEIN ASTEROID HOMOLOG 1"/>
    <property type="match status" value="1"/>
</dbReference>
<comment type="caution">
    <text evidence="3">The sequence shown here is derived from an EMBL/GenBank/DDBJ whole genome shotgun (WGS) entry which is preliminary data.</text>
</comment>
<name>A0AAV5A4S2_9AGAM</name>
<gene>
    <name evidence="3" type="ORF">Clacol_002675</name>
</gene>
<evidence type="ECO:0000313" key="3">
    <source>
        <dbReference type="EMBL" id="GJJ08457.1"/>
    </source>
</evidence>